<dbReference type="InterPro" id="IPR036045">
    <property type="entry name" value="Sec1-like_sf"/>
</dbReference>
<gene>
    <name evidence="3" type="primary">STXBP1</name>
    <name evidence="3" type="ORF">TSPGSL018_16067</name>
</gene>
<sequence length="623" mass="69207">MSDSHFLRTVRKMLLKDMLKTVPGDWKVLVLDELTTRVISSACKMSDILDEGVTLVEDLNKRRQPMHDMPGIYFVSPTPKSIKTICNDFQESPLYQSVHVFFSSKVSPADISELRKHPRLVERLRTLKEVGCEFMTVDSRTFTTDQPRALCELFGDSTAGTSGYEEAIGTAAARLATVFAALDEFPSIRYRAGKPPADGDPPGGDSRAAAPQRLAAKLHEHLTELQHGSQLPQAETCDLIILDRTIDPVAPVIHEWTYEAMAYDLLPLEGDIYKYESENRKGEKETREGLLEERDSLWVSLRHMFIADASMKLNSLLADFRTQNKAAQAVGSGELTPDHSKLKGVVQSLGEYNQGLSKLSLHIDIAAELNRITRDVGLDSVGKLEQDLVFGDATSKEIIDLLSKRQDLEWLDKVRLLMCYVATHPEKLDAAKAKQWQKLANLKPEYMHTIRNLEYLGVAVSKREAKSALSFGSKKKRQTRKVRAPDNSQEQWELSRFQPLLSEVVEDLAKGKLPEADYPYIVKPSGGAPSAAAGSARAKQSSVGWARRAAPQSSDLDVGGIKLQGKRLIVFVLGGVTRGEMRTSFTMSKQLGRDVLLGSTSIESPKSFVKRVYELSAMGDTDQ</sequence>
<dbReference type="GO" id="GO:0016192">
    <property type="term" value="P:vesicle-mediated transport"/>
    <property type="evidence" value="ECO:0007669"/>
    <property type="project" value="InterPro"/>
</dbReference>
<dbReference type="Gene3D" id="3.90.830.10">
    <property type="entry name" value="Syntaxin Binding Protein 1, Chain A, domain 2"/>
    <property type="match status" value="1"/>
</dbReference>
<dbReference type="Gene3D" id="3.40.50.2060">
    <property type="match status" value="1"/>
</dbReference>
<dbReference type="AlphaFoldDB" id="A0A061S1I1"/>
<evidence type="ECO:0000256" key="2">
    <source>
        <dbReference type="SAM" id="MobiDB-lite"/>
    </source>
</evidence>
<dbReference type="Gene3D" id="3.40.50.1910">
    <property type="match status" value="1"/>
</dbReference>
<proteinExistence type="inferred from homology"/>
<dbReference type="SUPFAM" id="SSF56815">
    <property type="entry name" value="Sec1/munc18-like (SM) proteins"/>
    <property type="match status" value="1"/>
</dbReference>
<dbReference type="EMBL" id="GBEZ01007369">
    <property type="protein sequence ID" value="JAC78088.1"/>
    <property type="molecule type" value="Transcribed_RNA"/>
</dbReference>
<dbReference type="InterPro" id="IPR043127">
    <property type="entry name" value="Sec-1-like_dom3a"/>
</dbReference>
<evidence type="ECO:0000256" key="1">
    <source>
        <dbReference type="ARBA" id="ARBA00009884"/>
    </source>
</evidence>
<reference evidence="3" key="1">
    <citation type="submission" date="2014-05" db="EMBL/GenBank/DDBJ databases">
        <title>The transcriptome of the halophilic microalga Tetraselmis sp. GSL018 isolated from the Great Salt Lake, Utah.</title>
        <authorList>
            <person name="Jinkerson R.E."/>
            <person name="D'Adamo S."/>
            <person name="Posewitz M.C."/>
        </authorList>
    </citation>
    <scope>NUCLEOTIDE SEQUENCE</scope>
    <source>
        <strain evidence="3">GSL018</strain>
    </source>
</reference>
<accession>A0A061S1I1</accession>
<organism evidence="3">
    <name type="scientific">Tetraselmis sp. GSL018</name>
    <dbReference type="NCBI Taxonomy" id="582737"/>
    <lineage>
        <taxon>Eukaryota</taxon>
        <taxon>Viridiplantae</taxon>
        <taxon>Chlorophyta</taxon>
        <taxon>core chlorophytes</taxon>
        <taxon>Chlorodendrophyceae</taxon>
        <taxon>Chlorodendrales</taxon>
        <taxon>Chlorodendraceae</taxon>
        <taxon>Tetraselmis</taxon>
    </lineage>
</organism>
<feature type="region of interest" description="Disordered" evidence="2">
    <location>
        <begin position="470"/>
        <end position="490"/>
    </location>
</feature>
<evidence type="ECO:0000313" key="3">
    <source>
        <dbReference type="EMBL" id="JAC78088.1"/>
    </source>
</evidence>
<dbReference type="InterPro" id="IPR001619">
    <property type="entry name" value="Sec1-like"/>
</dbReference>
<comment type="similarity">
    <text evidence="1">Belongs to the STXBP/unc-18/SEC1 family.</text>
</comment>
<name>A0A061S1I1_9CHLO</name>
<dbReference type="InterPro" id="IPR043154">
    <property type="entry name" value="Sec-1-like_dom1"/>
</dbReference>
<dbReference type="Pfam" id="PF00995">
    <property type="entry name" value="Sec1"/>
    <property type="match status" value="1"/>
</dbReference>
<dbReference type="Gene3D" id="1.25.40.60">
    <property type="match status" value="1"/>
</dbReference>
<protein>
    <submittedName>
        <fullName evidence="3">Syntaxin-binding protein 1</fullName>
    </submittedName>
</protein>
<feature type="compositionally biased region" description="Basic residues" evidence="2">
    <location>
        <begin position="473"/>
        <end position="482"/>
    </location>
</feature>
<dbReference type="PANTHER" id="PTHR11679">
    <property type="entry name" value="VESICLE PROTEIN SORTING-ASSOCIATED"/>
    <property type="match status" value="1"/>
</dbReference>
<dbReference type="PIRSF" id="PIRSF005715">
    <property type="entry name" value="VPS45_Sec1"/>
    <property type="match status" value="1"/>
</dbReference>
<dbReference type="InterPro" id="IPR027482">
    <property type="entry name" value="Sec1-like_dom2"/>
</dbReference>